<dbReference type="Pfam" id="PF25088">
    <property type="entry name" value="GPKOW_C"/>
    <property type="match status" value="1"/>
</dbReference>
<proteinExistence type="inferred from homology"/>
<feature type="compositionally biased region" description="Basic and acidic residues" evidence="4">
    <location>
        <begin position="333"/>
        <end position="347"/>
    </location>
</feature>
<dbReference type="Proteomes" id="UP001187192">
    <property type="component" value="Unassembled WGS sequence"/>
</dbReference>
<dbReference type="InterPro" id="IPR005824">
    <property type="entry name" value="KOW"/>
</dbReference>
<comment type="similarity">
    <text evidence="2">Belongs to the MOS2 family.</text>
</comment>
<feature type="domain" description="G-patch" evidence="5">
    <location>
        <begin position="177"/>
        <end position="223"/>
    </location>
</feature>
<dbReference type="Gene3D" id="2.30.30.140">
    <property type="match status" value="1"/>
</dbReference>
<comment type="subcellular location">
    <subcellularLocation>
        <location evidence="1">Nucleus</location>
    </subcellularLocation>
</comment>
<evidence type="ECO:0000256" key="1">
    <source>
        <dbReference type="ARBA" id="ARBA00004123"/>
    </source>
</evidence>
<sequence length="474" mass="52890">MSFSFSLPSKSSSKPKTRKPSHNFSDENDNKATRNDNNSRKYVTEFNPAEAPTTANKNDVVIAPIQNEWRPHKRMKNLDLPIASSGCGGGGGGGGLQFEVESLPDGTDSAMSYGLNLRQTMGEDDGINGQDDRAKELNGNERARFAAVEDVLLQKLKFDLQRLPEDRGMAEFEDVPVEGFGAALLSGYGWYEGRGIGKNAKEDVKVVEYKRRTDKEGLGFVSTNLPPLPRSNGGNSNNSIPKLKDSKDSLVGKEVRIVHGREMGLKGMVLEKLGDNRLVVRLSRSEETVKVEIRDVAELGTKEDETCVKRLKELRVREEEEKKEKKSRRREKRSKDSDGEREIEKQRQQQQSLSWLRSHIRVRIISRKLKGGILYLKKGEVVDVVGPRVCDVSMDDGNELVQGVSQDVLETVLPRRGGPVLVLSGKHKGVYGSLVERDLDRETGVVRDADTHDLINVRLEQIAEYIGDPSYLGY</sequence>
<dbReference type="AlphaFoldDB" id="A0AA88DD70"/>
<dbReference type="InterPro" id="IPR000467">
    <property type="entry name" value="G_patch_dom"/>
</dbReference>
<comment type="caution">
    <text evidence="6">The sequence shown here is derived from an EMBL/GenBank/DDBJ whole genome shotgun (WGS) entry which is preliminary data.</text>
</comment>
<dbReference type="PANTHER" id="PTHR15818:SF2">
    <property type="entry name" value="G-PATCH DOMAIN AND KOW MOTIFS-CONTAINING PROTEIN"/>
    <property type="match status" value="1"/>
</dbReference>
<dbReference type="InterPro" id="IPR045166">
    <property type="entry name" value="Spp2-like"/>
</dbReference>
<feature type="compositionally biased region" description="Basic and acidic residues" evidence="4">
    <location>
        <begin position="24"/>
        <end position="43"/>
    </location>
</feature>
<dbReference type="SMART" id="SM00443">
    <property type="entry name" value="G_patch"/>
    <property type="match status" value="1"/>
</dbReference>
<dbReference type="GO" id="GO:0005681">
    <property type="term" value="C:spliceosomal complex"/>
    <property type="evidence" value="ECO:0007669"/>
    <property type="project" value="TreeGrafter"/>
</dbReference>
<dbReference type="Pfam" id="PF12656">
    <property type="entry name" value="G-patch_2"/>
    <property type="match status" value="1"/>
</dbReference>
<keyword evidence="3" id="KW-0539">Nucleus</keyword>
<evidence type="ECO:0000313" key="7">
    <source>
        <dbReference type="Proteomes" id="UP001187192"/>
    </source>
</evidence>
<dbReference type="InterPro" id="IPR026822">
    <property type="entry name" value="Spp2/MOS2_G-patch"/>
</dbReference>
<feature type="region of interest" description="Disordered" evidence="4">
    <location>
        <begin position="218"/>
        <end position="245"/>
    </location>
</feature>
<feature type="region of interest" description="Disordered" evidence="4">
    <location>
        <begin position="1"/>
        <end position="57"/>
    </location>
</feature>
<protein>
    <recommendedName>
        <fullName evidence="5">G-patch domain-containing protein</fullName>
    </recommendedName>
</protein>
<evidence type="ECO:0000256" key="4">
    <source>
        <dbReference type="SAM" id="MobiDB-lite"/>
    </source>
</evidence>
<gene>
    <name evidence="6" type="ORF">TIFTF001_020994</name>
</gene>
<keyword evidence="7" id="KW-1185">Reference proteome</keyword>
<reference evidence="6" key="1">
    <citation type="submission" date="2023-07" db="EMBL/GenBank/DDBJ databases">
        <title>draft genome sequence of fig (Ficus carica).</title>
        <authorList>
            <person name="Takahashi T."/>
            <person name="Nishimura K."/>
        </authorList>
    </citation>
    <scope>NUCLEOTIDE SEQUENCE</scope>
</reference>
<dbReference type="PROSITE" id="PS50174">
    <property type="entry name" value="G_PATCH"/>
    <property type="match status" value="1"/>
</dbReference>
<dbReference type="GO" id="GO:0003676">
    <property type="term" value="F:nucleic acid binding"/>
    <property type="evidence" value="ECO:0007669"/>
    <property type="project" value="InterPro"/>
</dbReference>
<dbReference type="SMART" id="SM00739">
    <property type="entry name" value="KOW"/>
    <property type="match status" value="2"/>
</dbReference>
<evidence type="ECO:0000313" key="6">
    <source>
        <dbReference type="EMBL" id="GMN51851.1"/>
    </source>
</evidence>
<organism evidence="6 7">
    <name type="scientific">Ficus carica</name>
    <name type="common">Common fig</name>
    <dbReference type="NCBI Taxonomy" id="3494"/>
    <lineage>
        <taxon>Eukaryota</taxon>
        <taxon>Viridiplantae</taxon>
        <taxon>Streptophyta</taxon>
        <taxon>Embryophyta</taxon>
        <taxon>Tracheophyta</taxon>
        <taxon>Spermatophyta</taxon>
        <taxon>Magnoliopsida</taxon>
        <taxon>eudicotyledons</taxon>
        <taxon>Gunneridae</taxon>
        <taxon>Pentapetalae</taxon>
        <taxon>rosids</taxon>
        <taxon>fabids</taxon>
        <taxon>Rosales</taxon>
        <taxon>Moraceae</taxon>
        <taxon>Ficeae</taxon>
        <taxon>Ficus</taxon>
    </lineage>
</organism>
<dbReference type="PANTHER" id="PTHR15818">
    <property type="entry name" value="G PATCH AND KOW-CONTAINING"/>
    <property type="match status" value="1"/>
</dbReference>
<name>A0AA88DD70_FICCA</name>
<accession>A0AA88DD70</accession>
<evidence type="ECO:0000256" key="3">
    <source>
        <dbReference type="ARBA" id="ARBA00023242"/>
    </source>
</evidence>
<dbReference type="GO" id="GO:0000398">
    <property type="term" value="P:mRNA splicing, via spliceosome"/>
    <property type="evidence" value="ECO:0007669"/>
    <property type="project" value="InterPro"/>
</dbReference>
<evidence type="ECO:0000256" key="2">
    <source>
        <dbReference type="ARBA" id="ARBA00010966"/>
    </source>
</evidence>
<feature type="region of interest" description="Disordered" evidence="4">
    <location>
        <begin position="318"/>
        <end position="348"/>
    </location>
</feature>
<evidence type="ECO:0000259" key="5">
    <source>
        <dbReference type="PROSITE" id="PS50174"/>
    </source>
</evidence>
<feature type="compositionally biased region" description="Low complexity" evidence="4">
    <location>
        <begin position="1"/>
        <end position="12"/>
    </location>
</feature>
<dbReference type="EMBL" id="BTGU01000039">
    <property type="protein sequence ID" value="GMN51851.1"/>
    <property type="molecule type" value="Genomic_DNA"/>
</dbReference>